<feature type="modified residue" description="N6-(pyridoxal phosphate)lysine" evidence="4">
    <location>
        <position position="186"/>
    </location>
</feature>
<proteinExistence type="inferred from homology"/>
<dbReference type="AlphaFoldDB" id="A0A350HAD7"/>
<dbReference type="CDD" id="cd00616">
    <property type="entry name" value="AHBA_syn"/>
    <property type="match status" value="1"/>
</dbReference>
<feature type="active site" description="Proton acceptor" evidence="3">
    <location>
        <position position="186"/>
    </location>
</feature>
<dbReference type="FunFam" id="3.40.640.10:FF:000089">
    <property type="entry name" value="Aminotransferase, DegT/DnrJ/EryC1/StrS family"/>
    <property type="match status" value="1"/>
</dbReference>
<protein>
    <submittedName>
        <fullName evidence="6">Transcriptional regulator</fullName>
    </submittedName>
</protein>
<organism evidence="6 7">
    <name type="scientific">candidate division WOR-3 bacterium</name>
    <dbReference type="NCBI Taxonomy" id="2052148"/>
    <lineage>
        <taxon>Bacteria</taxon>
        <taxon>Bacteria division WOR-3</taxon>
    </lineage>
</organism>
<sequence length="364" mass="40317">MKVKMLDLTREYSLYRDEYIEAVNKIFDAGSFILGSPVEEFEKNLAKKLNSKHAVGVANGTDALLISLIAAGINEGDEVITTPFTFFATGEAIVQSKAKPVFVDIDRRTFNIDADKIESAITKKTKAILPVHLYGNPADMKKISTIAEKYGLIVIEDCAQSVGAEFEGKKTGTFGKAGTISFFPTKNLGTAGDGGAIITDDDEINRIARSLRIHGAVKKYIHASIGFNSRLDSIHAALLDIKLKRLEEKNGRRISLAANYNKNLTDKVGKPISQPGGVHIYHQYTITANDRDSLIKHLSDNMIETVVYYPLPLHKQEALKPFIDEARLPVSEEIALKVLSLPIYPELKEEEQNFVIKTINSFYD</sequence>
<dbReference type="InterPro" id="IPR000653">
    <property type="entry name" value="DegT/StrS_aminotransferase"/>
</dbReference>
<keyword evidence="1 4" id="KW-0663">Pyridoxal phosphate</keyword>
<dbReference type="PIRSF" id="PIRSF000390">
    <property type="entry name" value="PLP_StrS"/>
    <property type="match status" value="1"/>
</dbReference>
<evidence type="ECO:0000256" key="2">
    <source>
        <dbReference type="ARBA" id="ARBA00037999"/>
    </source>
</evidence>
<evidence type="ECO:0000256" key="3">
    <source>
        <dbReference type="PIRSR" id="PIRSR000390-1"/>
    </source>
</evidence>
<dbReference type="PANTHER" id="PTHR30244">
    <property type="entry name" value="TRANSAMINASE"/>
    <property type="match status" value="1"/>
</dbReference>
<dbReference type="InterPro" id="IPR015421">
    <property type="entry name" value="PyrdxlP-dep_Trfase_major"/>
</dbReference>
<dbReference type="GO" id="GO:0000271">
    <property type="term" value="P:polysaccharide biosynthetic process"/>
    <property type="evidence" value="ECO:0007669"/>
    <property type="project" value="TreeGrafter"/>
</dbReference>
<reference evidence="6 7" key="1">
    <citation type="journal article" date="2018" name="Nat. Biotechnol.">
        <title>A standardized bacterial taxonomy based on genome phylogeny substantially revises the tree of life.</title>
        <authorList>
            <person name="Parks D.H."/>
            <person name="Chuvochina M."/>
            <person name="Waite D.W."/>
            <person name="Rinke C."/>
            <person name="Skarshewski A."/>
            <person name="Chaumeil P.A."/>
            <person name="Hugenholtz P."/>
        </authorList>
    </citation>
    <scope>NUCLEOTIDE SEQUENCE [LARGE SCALE GENOMIC DNA]</scope>
    <source>
        <strain evidence="6">UBA9956</strain>
    </source>
</reference>
<dbReference type="SUPFAM" id="SSF53383">
    <property type="entry name" value="PLP-dependent transferases"/>
    <property type="match status" value="1"/>
</dbReference>
<dbReference type="InterPro" id="IPR015424">
    <property type="entry name" value="PyrdxlP-dep_Trfase"/>
</dbReference>
<evidence type="ECO:0000256" key="4">
    <source>
        <dbReference type="PIRSR" id="PIRSR000390-2"/>
    </source>
</evidence>
<dbReference type="EMBL" id="DMZY01000143">
    <property type="protein sequence ID" value="HAV92503.1"/>
    <property type="molecule type" value="Genomic_DNA"/>
</dbReference>
<dbReference type="Gene3D" id="3.90.1150.10">
    <property type="entry name" value="Aspartate Aminotransferase, domain 1"/>
    <property type="match status" value="1"/>
</dbReference>
<evidence type="ECO:0000313" key="7">
    <source>
        <dbReference type="Proteomes" id="UP000264062"/>
    </source>
</evidence>
<comment type="similarity">
    <text evidence="2 5">Belongs to the DegT/DnrJ/EryC1 family.</text>
</comment>
<evidence type="ECO:0000256" key="5">
    <source>
        <dbReference type="RuleBase" id="RU004508"/>
    </source>
</evidence>
<dbReference type="GO" id="GO:0008483">
    <property type="term" value="F:transaminase activity"/>
    <property type="evidence" value="ECO:0007669"/>
    <property type="project" value="TreeGrafter"/>
</dbReference>
<dbReference type="Gene3D" id="3.40.640.10">
    <property type="entry name" value="Type I PLP-dependent aspartate aminotransferase-like (Major domain)"/>
    <property type="match status" value="1"/>
</dbReference>
<dbReference type="GO" id="GO:0030170">
    <property type="term" value="F:pyridoxal phosphate binding"/>
    <property type="evidence" value="ECO:0007669"/>
    <property type="project" value="UniProtKB-ARBA"/>
</dbReference>
<dbReference type="InterPro" id="IPR015422">
    <property type="entry name" value="PyrdxlP-dep_Trfase_small"/>
</dbReference>
<dbReference type="PANTHER" id="PTHR30244:SF36">
    <property type="entry name" value="3-OXO-GLUCOSE-6-PHOSPHATE:GLUTAMATE AMINOTRANSFERASE"/>
    <property type="match status" value="1"/>
</dbReference>
<evidence type="ECO:0000313" key="6">
    <source>
        <dbReference type="EMBL" id="HAV92503.1"/>
    </source>
</evidence>
<evidence type="ECO:0000256" key="1">
    <source>
        <dbReference type="ARBA" id="ARBA00022898"/>
    </source>
</evidence>
<dbReference type="Pfam" id="PF01041">
    <property type="entry name" value="DegT_DnrJ_EryC1"/>
    <property type="match status" value="1"/>
</dbReference>
<gene>
    <name evidence="6" type="ORF">DCW38_04905</name>
</gene>
<accession>A0A350HAD7</accession>
<comment type="caution">
    <text evidence="6">The sequence shown here is derived from an EMBL/GenBank/DDBJ whole genome shotgun (WGS) entry which is preliminary data.</text>
</comment>
<name>A0A350HAD7_UNCW3</name>
<dbReference type="Proteomes" id="UP000264062">
    <property type="component" value="Unassembled WGS sequence"/>
</dbReference>